<evidence type="ECO:0000256" key="1">
    <source>
        <dbReference type="ARBA" id="ARBA00001974"/>
    </source>
</evidence>
<gene>
    <name evidence="6" type="ORF">METZ01_LOCUS77831</name>
</gene>
<dbReference type="AlphaFoldDB" id="A0A381UC91"/>
<keyword evidence="2" id="KW-0285">Flavoprotein</keyword>
<accession>A0A381UC91</accession>
<comment type="cofactor">
    <cofactor evidence="1">
        <name>FAD</name>
        <dbReference type="ChEBI" id="CHEBI:57692"/>
    </cofactor>
</comment>
<name>A0A381UC91_9ZZZZ</name>
<reference evidence="6" key="1">
    <citation type="submission" date="2018-05" db="EMBL/GenBank/DDBJ databases">
        <authorList>
            <person name="Lanie J.A."/>
            <person name="Ng W.-L."/>
            <person name="Kazmierczak K.M."/>
            <person name="Andrzejewski T.M."/>
            <person name="Davidsen T.M."/>
            <person name="Wayne K.J."/>
            <person name="Tettelin H."/>
            <person name="Glass J.I."/>
            <person name="Rusch D."/>
            <person name="Podicherti R."/>
            <person name="Tsui H.-C.T."/>
            <person name="Winkler M.E."/>
        </authorList>
    </citation>
    <scope>NUCLEOTIDE SEQUENCE</scope>
</reference>
<proteinExistence type="predicted"/>
<evidence type="ECO:0000256" key="2">
    <source>
        <dbReference type="ARBA" id="ARBA00022630"/>
    </source>
</evidence>
<evidence type="ECO:0000313" key="6">
    <source>
        <dbReference type="EMBL" id="SVA24977.1"/>
    </source>
</evidence>
<dbReference type="InterPro" id="IPR003953">
    <property type="entry name" value="FAD-dep_OxRdtase_2_FAD-bd"/>
</dbReference>
<dbReference type="PANTHER" id="PTHR43400">
    <property type="entry name" value="FUMARATE REDUCTASE"/>
    <property type="match status" value="1"/>
</dbReference>
<organism evidence="6">
    <name type="scientific">marine metagenome</name>
    <dbReference type="NCBI Taxonomy" id="408172"/>
    <lineage>
        <taxon>unclassified sequences</taxon>
        <taxon>metagenomes</taxon>
        <taxon>ecological metagenomes</taxon>
    </lineage>
</organism>
<dbReference type="GO" id="GO:0016491">
    <property type="term" value="F:oxidoreductase activity"/>
    <property type="evidence" value="ECO:0007669"/>
    <property type="project" value="UniProtKB-KW"/>
</dbReference>
<feature type="non-terminal residue" evidence="6">
    <location>
        <position position="1"/>
    </location>
</feature>
<dbReference type="Gene3D" id="3.50.50.60">
    <property type="entry name" value="FAD/NAD(P)-binding domain"/>
    <property type="match status" value="1"/>
</dbReference>
<dbReference type="SUPFAM" id="SSF56425">
    <property type="entry name" value="Succinate dehydrogenase/fumarate reductase flavoprotein, catalytic domain"/>
    <property type="match status" value="1"/>
</dbReference>
<dbReference type="EMBL" id="UINC01006019">
    <property type="protein sequence ID" value="SVA24977.1"/>
    <property type="molecule type" value="Genomic_DNA"/>
</dbReference>
<evidence type="ECO:0000256" key="4">
    <source>
        <dbReference type="ARBA" id="ARBA00023002"/>
    </source>
</evidence>
<keyword evidence="3" id="KW-0274">FAD</keyword>
<dbReference type="PANTHER" id="PTHR43400:SF7">
    <property type="entry name" value="FAD-DEPENDENT OXIDOREDUCTASE 2 FAD BINDING DOMAIN-CONTAINING PROTEIN"/>
    <property type="match status" value="1"/>
</dbReference>
<evidence type="ECO:0000259" key="5">
    <source>
        <dbReference type="Pfam" id="PF00890"/>
    </source>
</evidence>
<keyword evidence="4" id="KW-0560">Oxidoreductase</keyword>
<protein>
    <recommendedName>
        <fullName evidence="5">FAD-dependent oxidoreductase 2 FAD-binding domain-containing protein</fullName>
    </recommendedName>
</protein>
<sequence>VSVVFDDHKEFEYSIPIVVVGAGGCGLSAALSAKENNSEVLVIERDSTPLGTTAMSTGLIPGANTRLQRAAGIEDTPEIFANDIINKTKGETDPEIATSLAIESSKTIEWLIDNYQIPLSLVDSFLYPGHSVMRMHGTPNRTGSELMGALCRAAERAGIDVLTNALVTDLYSDSNNKILGVKVLRTDGQTEEIGCDALILACCGFAGNPEMVEEYMPEIKEAEFFGHPGNKGDAIKWGKSLGADLADIGSYQGHGGLAAGRGVPILWPMIMEGGFQININGERFSDESLGYSEQAVKVVSQPKKIAWNIFDERLHELMKEFEDYNNAIEAKAIIKADNAAELSALTGINKESLDKTIKEVEEMVEGKRKDSFGRDFTIKPKLESPYYTVKVTGALFHTQGGLVVNEYAQVMDKNKVPLPNLFAGGGSARGISGPSDWGYIAGNGLLTATTFGRLAGLSAANLVKTDK</sequence>
<dbReference type="InterPro" id="IPR036188">
    <property type="entry name" value="FAD/NAD-bd_sf"/>
</dbReference>
<dbReference type="SUPFAM" id="SSF51905">
    <property type="entry name" value="FAD/NAD(P)-binding domain"/>
    <property type="match status" value="1"/>
</dbReference>
<evidence type="ECO:0000256" key="3">
    <source>
        <dbReference type="ARBA" id="ARBA00022827"/>
    </source>
</evidence>
<dbReference type="Gene3D" id="3.90.700.10">
    <property type="entry name" value="Succinate dehydrogenase/fumarate reductase flavoprotein, catalytic domain"/>
    <property type="match status" value="1"/>
</dbReference>
<dbReference type="InterPro" id="IPR027477">
    <property type="entry name" value="Succ_DH/fumarate_Rdtase_cat_sf"/>
</dbReference>
<dbReference type="Pfam" id="PF00890">
    <property type="entry name" value="FAD_binding_2"/>
    <property type="match status" value="1"/>
</dbReference>
<feature type="domain" description="FAD-dependent oxidoreductase 2 FAD-binding" evidence="5">
    <location>
        <begin position="17"/>
        <end position="432"/>
    </location>
</feature>
<dbReference type="InterPro" id="IPR050315">
    <property type="entry name" value="FAD-oxidoreductase_2"/>
</dbReference>